<dbReference type="InParanoid" id="A0A1X7UT00"/>
<reference evidence="2" key="1">
    <citation type="submission" date="2017-05" db="UniProtKB">
        <authorList>
            <consortium name="EnsemblMetazoa"/>
        </authorList>
    </citation>
    <scope>IDENTIFICATION</scope>
</reference>
<proteinExistence type="predicted"/>
<feature type="chain" id="PRO_5013118411" evidence="1">
    <location>
        <begin position="20"/>
        <end position="778"/>
    </location>
</feature>
<keyword evidence="1" id="KW-0732">Signal</keyword>
<name>A0A1X7UT00_AMPQE</name>
<dbReference type="SUPFAM" id="SSF51126">
    <property type="entry name" value="Pectin lyase-like"/>
    <property type="match status" value="2"/>
</dbReference>
<evidence type="ECO:0000313" key="2">
    <source>
        <dbReference type="EnsemblMetazoa" id="Aqu2.1.30639_001"/>
    </source>
</evidence>
<evidence type="ECO:0000256" key="1">
    <source>
        <dbReference type="SAM" id="SignalP"/>
    </source>
</evidence>
<organism evidence="2">
    <name type="scientific">Amphimedon queenslandica</name>
    <name type="common">Sponge</name>
    <dbReference type="NCBI Taxonomy" id="400682"/>
    <lineage>
        <taxon>Eukaryota</taxon>
        <taxon>Metazoa</taxon>
        <taxon>Porifera</taxon>
        <taxon>Demospongiae</taxon>
        <taxon>Heteroscleromorpha</taxon>
        <taxon>Haplosclerida</taxon>
        <taxon>Niphatidae</taxon>
        <taxon>Amphimedon</taxon>
    </lineage>
</organism>
<sequence>MSRLLFLLFVATQCPLLFGQDVYFHPNGNSSLCPNDSPCLTLDEYMCSTEPTPFSVGSVFYYLPGTHSLNSSIDVVRRLNISFQGIGEMKEGPHETVLESPVVIQCAKDVTVAFAICDNIQIGNLTFKGCGRVFNSDSNTFTSSAICTSYSVNVTLQYLSIQDSPGGALATVEVSNCHIIFSSFYHNNHDGSPNNESSTVTVMFVSLIRSGSFTKFVMNHTNITHNRYIGLRFDNSQNKYNTSIHLNCLYTANNSVANVFVKSSTNLYDLFVTGLKTTGSLYGLVLYHDTTLDNEHSYSPSIYMTNCFVSFNKLVGINIASFGSFSGTFHLNSSTLSHNSGISGSALFINIDPFANKQLHIMVHNVTFDRNTISEATYETPIIAIFSGKSVVISNCNISNNEGSGLAITDTYVTFYGINIFHNNLAYKGSGIFMISTSFLFLAPGSILRFTDNHASNSGGAINLQINDDTHKYFYFENNTADIAGSVLYGGATSKCLQGLSIISSGPRKVCFCDDTATPDCSLKSLTASATPGESVPFIVAVVGQHDNTTTGTVSVSIGTRTPSNHNISSAVCINLTQEVTVEGSDPDKMTINVTLTDFETNFFQPPLTINVNVNPCLPGTYLSQQSQVCECDDNILSFTTDCNGVTATVTKEGISWLGVYENCTAINDECPYDYCIHSSITLPLSDPNRQCALNRSGLLCGKCKEGLSLMLGSNKCGDCSNDYLALLIPFSLAGLALVVLLIALNLTVTVGTINGLLFSTNVVKIYQPLFFGLDNFP</sequence>
<accession>A0A1X7UT00</accession>
<protein>
    <submittedName>
        <fullName evidence="2">Uncharacterized protein</fullName>
    </submittedName>
</protein>
<dbReference type="EnsemblMetazoa" id="Aqu2.1.30639_001">
    <property type="protein sequence ID" value="Aqu2.1.30639_001"/>
    <property type="gene ID" value="Aqu2.1.30639"/>
</dbReference>
<dbReference type="InterPro" id="IPR011050">
    <property type="entry name" value="Pectin_lyase_fold/virulence"/>
</dbReference>
<dbReference type="AlphaFoldDB" id="A0A1X7UT00"/>
<feature type="signal peptide" evidence="1">
    <location>
        <begin position="1"/>
        <end position="19"/>
    </location>
</feature>